<evidence type="ECO:0000313" key="4">
    <source>
        <dbReference type="Proteomes" id="UP001501532"/>
    </source>
</evidence>
<feature type="region of interest" description="Disordered" evidence="1">
    <location>
        <begin position="422"/>
        <end position="451"/>
    </location>
</feature>
<feature type="transmembrane region" description="Helical" evidence="2">
    <location>
        <begin position="256"/>
        <end position="277"/>
    </location>
</feature>
<proteinExistence type="predicted"/>
<feature type="transmembrane region" description="Helical" evidence="2">
    <location>
        <begin position="92"/>
        <end position="112"/>
    </location>
</feature>
<evidence type="ECO:0000256" key="2">
    <source>
        <dbReference type="SAM" id="Phobius"/>
    </source>
</evidence>
<feature type="transmembrane region" description="Helical" evidence="2">
    <location>
        <begin position="397"/>
        <end position="419"/>
    </location>
</feature>
<comment type="caution">
    <text evidence="3">The sequence shown here is derived from an EMBL/GenBank/DDBJ whole genome shotgun (WGS) entry which is preliminary data.</text>
</comment>
<name>A0ABP6LI90_9ACTN</name>
<keyword evidence="2" id="KW-1133">Transmembrane helix</keyword>
<feature type="transmembrane region" description="Helical" evidence="2">
    <location>
        <begin position="183"/>
        <end position="201"/>
    </location>
</feature>
<dbReference type="RefSeq" id="WP_234516086.1">
    <property type="nucleotide sequence ID" value="NZ_BAAAUF010000020.1"/>
</dbReference>
<sequence length="451" mass="45689">MNAPTSSGPTTARAPGGAPVSPPGWVQAAWTVLAGLVVMSVLSALGLWAAGGTGIPDNGFPRVVVAVVVVAIGGSVRLAGDAGPLAGTRGGLTVMPLSVTLAGALVIAAGFVRPLRHRAVAGASGLAGWAARIALLWLGALVGLALAARQTFTVPLGGGTIGDIGQLFGISPRIGYTTDVPQTVLFGLLWLAGVLFLALLVSHGAPLPPRLLRCQESVRPAAYAVVALLLAHIALGALIALVVAATRGHPAETIAVILLGLPNLVWPLLTIGLGATWHGRVDGPFALPMPHVLDEVLRTPDVSTLDLRTLAEHDGRVWWLVVVDALLLLAAAYVMARRSPPRTPLRRHAAHLALALGSAVLMICLVCRVEAHYGLSLLGVGDLGGGLSGVLFLTPQWWTALGLAALCGLAAGPVGGWVAGRVPPRGEAPGPVPGRTAGSSADTGSAGPADR</sequence>
<dbReference type="EMBL" id="BAAAUF010000020">
    <property type="protein sequence ID" value="GAA3044674.1"/>
    <property type="molecule type" value="Genomic_DNA"/>
</dbReference>
<dbReference type="Proteomes" id="UP001501532">
    <property type="component" value="Unassembled WGS sequence"/>
</dbReference>
<feature type="transmembrane region" description="Helical" evidence="2">
    <location>
        <begin position="221"/>
        <end position="244"/>
    </location>
</feature>
<evidence type="ECO:0000256" key="1">
    <source>
        <dbReference type="SAM" id="MobiDB-lite"/>
    </source>
</evidence>
<feature type="transmembrane region" description="Helical" evidence="2">
    <location>
        <begin position="348"/>
        <end position="371"/>
    </location>
</feature>
<feature type="transmembrane region" description="Helical" evidence="2">
    <location>
        <begin position="28"/>
        <end position="51"/>
    </location>
</feature>
<dbReference type="InterPro" id="IPR047724">
    <property type="entry name" value="Streptophobe"/>
</dbReference>
<dbReference type="NCBIfam" id="NF038391">
    <property type="entry name" value="streptophobe"/>
    <property type="match status" value="1"/>
</dbReference>
<feature type="transmembrane region" description="Helical" evidence="2">
    <location>
        <begin position="119"/>
        <end position="146"/>
    </location>
</feature>
<gene>
    <name evidence="3" type="ORF">GCM10010448_29380</name>
</gene>
<evidence type="ECO:0000313" key="3">
    <source>
        <dbReference type="EMBL" id="GAA3044674.1"/>
    </source>
</evidence>
<protein>
    <submittedName>
        <fullName evidence="3">Streptophobe family protein</fullName>
    </submittedName>
</protein>
<feature type="transmembrane region" description="Helical" evidence="2">
    <location>
        <begin position="152"/>
        <end position="171"/>
    </location>
</feature>
<keyword evidence="4" id="KW-1185">Reference proteome</keyword>
<keyword evidence="2" id="KW-0812">Transmembrane</keyword>
<accession>A0ABP6LI90</accession>
<keyword evidence="2" id="KW-0472">Membrane</keyword>
<feature type="transmembrane region" description="Helical" evidence="2">
    <location>
        <begin position="317"/>
        <end position="336"/>
    </location>
</feature>
<feature type="transmembrane region" description="Helical" evidence="2">
    <location>
        <begin position="63"/>
        <end position="80"/>
    </location>
</feature>
<reference evidence="4" key="1">
    <citation type="journal article" date="2019" name="Int. J. Syst. Evol. Microbiol.">
        <title>The Global Catalogue of Microorganisms (GCM) 10K type strain sequencing project: providing services to taxonomists for standard genome sequencing and annotation.</title>
        <authorList>
            <consortium name="The Broad Institute Genomics Platform"/>
            <consortium name="The Broad Institute Genome Sequencing Center for Infectious Disease"/>
            <person name="Wu L."/>
            <person name="Ma J."/>
        </authorList>
    </citation>
    <scope>NUCLEOTIDE SEQUENCE [LARGE SCALE GENOMIC DNA]</scope>
    <source>
        <strain evidence="4">JCM 9091</strain>
    </source>
</reference>
<organism evidence="3 4">
    <name type="scientific">Streptomyces glomeratus</name>
    <dbReference type="NCBI Taxonomy" id="284452"/>
    <lineage>
        <taxon>Bacteria</taxon>
        <taxon>Bacillati</taxon>
        <taxon>Actinomycetota</taxon>
        <taxon>Actinomycetes</taxon>
        <taxon>Kitasatosporales</taxon>
        <taxon>Streptomycetaceae</taxon>
        <taxon>Streptomyces</taxon>
    </lineage>
</organism>